<keyword evidence="6" id="KW-0030">Aminoacyl-tRNA synthetase</keyword>
<evidence type="ECO:0000313" key="6">
    <source>
        <dbReference type="EMBL" id="AJC12261.1"/>
    </source>
</evidence>
<dbReference type="PIRSF" id="PIRSF006181">
    <property type="entry name" value="EbsC_YbaK"/>
    <property type="match status" value="1"/>
</dbReference>
<comment type="similarity">
    <text evidence="1 4">Belongs to the prolyl-tRNA editing family. YbaK/EbsC subfamily.</text>
</comment>
<dbReference type="AlphaFoldDB" id="A0A0A8B419"/>
<evidence type="ECO:0000256" key="3">
    <source>
        <dbReference type="ARBA" id="ARBA00023239"/>
    </source>
</evidence>
<feature type="domain" description="YbaK/aminoacyl-tRNA synthetase-associated" evidence="5">
    <location>
        <begin position="37"/>
        <end position="151"/>
    </location>
</feature>
<evidence type="ECO:0000256" key="1">
    <source>
        <dbReference type="ARBA" id="ARBA00009798"/>
    </source>
</evidence>
<proteinExistence type="inferred from homology"/>
<dbReference type="Pfam" id="PF04073">
    <property type="entry name" value="tRNA_edit"/>
    <property type="match status" value="1"/>
</dbReference>
<keyword evidence="7" id="KW-1185">Reference proteome</keyword>
<sequence length="161" mass="17477">MGKHSVEKKTNAQREVEASGCSFAFHTYNPERALSGTEVAAELGQNPDQVFKTLVTRAKSGAHYVFMVPVGCELDLKKAARAVGEKAVQMIRERELYPLTGYVHGGCSPLGMKREFPAVADETALLFDRIVFSGGRRGAQIEMAADDLAKLISLSFADIIA</sequence>
<dbReference type="NCBIfam" id="TIGR00011">
    <property type="entry name" value="YbaK_EbsC"/>
    <property type="match status" value="1"/>
</dbReference>
<keyword evidence="3 4" id="KW-0456">Lyase</keyword>
<dbReference type="InterPro" id="IPR007214">
    <property type="entry name" value="YbaK/aa-tRNA-synth-assoc-dom"/>
</dbReference>
<dbReference type="RefSeq" id="WP_039689454.1">
    <property type="nucleotide sequence ID" value="NZ_CP009302.1"/>
</dbReference>
<evidence type="ECO:0000313" key="7">
    <source>
        <dbReference type="Proteomes" id="UP000031121"/>
    </source>
</evidence>
<dbReference type="EC" id="4.2.-.-" evidence="4"/>
<protein>
    <recommendedName>
        <fullName evidence="4">Cys-tRNA(Pro)/Cys-tRNA(Cys) deacylase</fullName>
        <ecNumber evidence="4">4.2.-.-</ecNumber>
    </recommendedName>
</protein>
<dbReference type="GO" id="GO:0004812">
    <property type="term" value="F:aminoacyl-tRNA ligase activity"/>
    <property type="evidence" value="ECO:0007669"/>
    <property type="project" value="UniProtKB-KW"/>
</dbReference>
<name>A0A0A8B419_9ACTN</name>
<gene>
    <name evidence="6" type="ORF">JI75_05885</name>
</gene>
<dbReference type="InterPro" id="IPR036754">
    <property type="entry name" value="YbaK/aa-tRNA-synt-asso_dom_sf"/>
</dbReference>
<keyword evidence="6" id="KW-0436">Ligase</keyword>
<dbReference type="STRING" id="1531429.JI75_05885"/>
<dbReference type="InterPro" id="IPR004369">
    <property type="entry name" value="Prolyl-tRNA_editing_YbaK/EbsC"/>
</dbReference>
<dbReference type="GO" id="GO:0016829">
    <property type="term" value="F:lyase activity"/>
    <property type="evidence" value="ECO:0007669"/>
    <property type="project" value="UniProtKB-KW"/>
</dbReference>
<dbReference type="KEGG" id="cbac:JI75_05885"/>
<keyword evidence="2 4" id="KW-0648">Protein biosynthesis</keyword>
<organism evidence="6 7">
    <name type="scientific">Berryella intestinalis</name>
    <dbReference type="NCBI Taxonomy" id="1531429"/>
    <lineage>
        <taxon>Bacteria</taxon>
        <taxon>Bacillati</taxon>
        <taxon>Actinomycetota</taxon>
        <taxon>Coriobacteriia</taxon>
        <taxon>Eggerthellales</taxon>
        <taxon>Eggerthellaceae</taxon>
        <taxon>Berryella</taxon>
    </lineage>
</organism>
<evidence type="ECO:0000256" key="2">
    <source>
        <dbReference type="ARBA" id="ARBA00022917"/>
    </source>
</evidence>
<dbReference type="GO" id="GO:0002161">
    <property type="term" value="F:aminoacyl-tRNA deacylase activity"/>
    <property type="evidence" value="ECO:0007669"/>
    <property type="project" value="InterPro"/>
</dbReference>
<dbReference type="Proteomes" id="UP000031121">
    <property type="component" value="Chromosome"/>
</dbReference>
<dbReference type="PANTHER" id="PTHR30411:SF0">
    <property type="entry name" value="CYS-TRNA(PRO)_CYS-TRNA(CYS) DEACYLASE YBAK"/>
    <property type="match status" value="1"/>
</dbReference>
<evidence type="ECO:0000256" key="4">
    <source>
        <dbReference type="PIRNR" id="PIRNR006181"/>
    </source>
</evidence>
<dbReference type="GO" id="GO:0006412">
    <property type="term" value="P:translation"/>
    <property type="evidence" value="ECO:0007669"/>
    <property type="project" value="UniProtKB-KW"/>
</dbReference>
<dbReference type="Gene3D" id="3.90.960.10">
    <property type="entry name" value="YbaK/aminoacyl-tRNA synthetase-associated domain"/>
    <property type="match status" value="1"/>
</dbReference>
<accession>A0A0A8B419</accession>
<dbReference type="EMBL" id="CP009302">
    <property type="protein sequence ID" value="AJC12261.1"/>
    <property type="molecule type" value="Genomic_DNA"/>
</dbReference>
<dbReference type="CDD" id="cd00002">
    <property type="entry name" value="YbaK_deacylase"/>
    <property type="match status" value="1"/>
</dbReference>
<reference evidence="6 7" key="2">
    <citation type="journal article" date="2015" name="Genome Announc.">
        <title>Complete Genome Sequence of Coriobacteriaceae Strain 68-1-3, a Novel Mucus-Degrading Isolate from the Swine Intestinal Tract.</title>
        <authorList>
            <person name="Looft T."/>
            <person name="Bayles D.O."/>
            <person name="Alt D.P."/>
            <person name="Stanton T.B."/>
        </authorList>
    </citation>
    <scope>NUCLEOTIDE SEQUENCE [LARGE SCALE GENOMIC DNA]</scope>
    <source>
        <strain evidence="6 7">68-1-3</strain>
    </source>
</reference>
<dbReference type="OrthoDB" id="9809296at2"/>
<evidence type="ECO:0000259" key="5">
    <source>
        <dbReference type="Pfam" id="PF04073"/>
    </source>
</evidence>
<dbReference type="SUPFAM" id="SSF55826">
    <property type="entry name" value="YbaK/ProRS associated domain"/>
    <property type="match status" value="1"/>
</dbReference>
<dbReference type="PANTHER" id="PTHR30411">
    <property type="entry name" value="CYTOPLASMIC PROTEIN"/>
    <property type="match status" value="1"/>
</dbReference>
<reference evidence="7" key="1">
    <citation type="submission" date="2014-08" db="EMBL/GenBank/DDBJ databases">
        <title>Coriobacteriaceae sp. complete genome.</title>
        <authorList>
            <person name="Looft T."/>
            <person name="Bayles D.O."/>
            <person name="Stanton T.B."/>
        </authorList>
    </citation>
    <scope>NUCLEOTIDE SEQUENCE [LARGE SCALE GENOMIC DNA]</scope>
    <source>
        <strain evidence="7">68-1-3</strain>
    </source>
</reference>
<dbReference type="HOGENOM" id="CLU_094875_3_0_11"/>